<name>A0A0F9L8V2_9ZZZZ</name>
<dbReference type="Pfam" id="PF01909">
    <property type="entry name" value="NTP_transf_2"/>
    <property type="match status" value="1"/>
</dbReference>
<dbReference type="GO" id="GO:0046872">
    <property type="term" value="F:metal ion binding"/>
    <property type="evidence" value="ECO:0007669"/>
    <property type="project" value="UniProtKB-KW"/>
</dbReference>
<protein>
    <recommendedName>
        <fullName evidence="10">Polymerase nucleotidyl transferase domain-containing protein</fullName>
    </recommendedName>
</protein>
<accession>A0A0F9L8V2</accession>
<dbReference type="InterPro" id="IPR052038">
    <property type="entry name" value="Type-VII_TA_antitoxin"/>
</dbReference>
<reference evidence="11" key="1">
    <citation type="journal article" date="2015" name="Nature">
        <title>Complex archaea that bridge the gap between prokaryotes and eukaryotes.</title>
        <authorList>
            <person name="Spang A."/>
            <person name="Saw J.H."/>
            <person name="Jorgensen S.L."/>
            <person name="Zaremba-Niedzwiedzka K."/>
            <person name="Martijn J."/>
            <person name="Lind A.E."/>
            <person name="van Eijk R."/>
            <person name="Schleper C."/>
            <person name="Guy L."/>
            <person name="Ettema T.J."/>
        </authorList>
    </citation>
    <scope>NUCLEOTIDE SEQUENCE</scope>
</reference>
<proteinExistence type="inferred from homology"/>
<gene>
    <name evidence="11" type="ORF">LCGC14_1229930</name>
</gene>
<keyword evidence="5" id="KW-0479">Metal-binding</keyword>
<comment type="cofactor">
    <cofactor evidence="1">
        <name>Mg(2+)</name>
        <dbReference type="ChEBI" id="CHEBI:18420"/>
    </cofactor>
</comment>
<sequence>MLTSEEVINKLRKELSFLKKEFGIKKIGLFGSFAKGKPKEESDIDIIVEFEKSIGLAFMDLADYLENLFNKKVDILTPEGIRSIRVEKIAQKISKSVIYV</sequence>
<evidence type="ECO:0000256" key="8">
    <source>
        <dbReference type="ARBA" id="ARBA00022842"/>
    </source>
</evidence>
<keyword evidence="7" id="KW-0067">ATP-binding</keyword>
<dbReference type="SUPFAM" id="SSF81301">
    <property type="entry name" value="Nucleotidyltransferase"/>
    <property type="match status" value="1"/>
</dbReference>
<keyword evidence="4" id="KW-0548">Nucleotidyltransferase</keyword>
<keyword evidence="8" id="KW-0460">Magnesium</keyword>
<evidence type="ECO:0000256" key="9">
    <source>
        <dbReference type="ARBA" id="ARBA00038276"/>
    </source>
</evidence>
<dbReference type="AlphaFoldDB" id="A0A0F9L8V2"/>
<evidence type="ECO:0000256" key="1">
    <source>
        <dbReference type="ARBA" id="ARBA00001946"/>
    </source>
</evidence>
<evidence type="ECO:0000256" key="3">
    <source>
        <dbReference type="ARBA" id="ARBA00022679"/>
    </source>
</evidence>
<dbReference type="CDD" id="cd05403">
    <property type="entry name" value="NT_KNTase_like"/>
    <property type="match status" value="1"/>
</dbReference>
<dbReference type="InterPro" id="IPR043519">
    <property type="entry name" value="NT_sf"/>
</dbReference>
<feature type="domain" description="Polymerase nucleotidyl transferase" evidence="10">
    <location>
        <begin position="9"/>
        <end position="90"/>
    </location>
</feature>
<dbReference type="GO" id="GO:0016779">
    <property type="term" value="F:nucleotidyltransferase activity"/>
    <property type="evidence" value="ECO:0007669"/>
    <property type="project" value="UniProtKB-KW"/>
</dbReference>
<dbReference type="InterPro" id="IPR002934">
    <property type="entry name" value="Polymerase_NTP_transf_dom"/>
</dbReference>
<dbReference type="EMBL" id="LAZR01006554">
    <property type="protein sequence ID" value="KKM91304.1"/>
    <property type="molecule type" value="Genomic_DNA"/>
</dbReference>
<evidence type="ECO:0000256" key="5">
    <source>
        <dbReference type="ARBA" id="ARBA00022723"/>
    </source>
</evidence>
<evidence type="ECO:0000256" key="2">
    <source>
        <dbReference type="ARBA" id="ARBA00022649"/>
    </source>
</evidence>
<comment type="caution">
    <text evidence="11">The sequence shown here is derived from an EMBL/GenBank/DDBJ whole genome shotgun (WGS) entry which is preliminary data.</text>
</comment>
<dbReference type="GO" id="GO:0005524">
    <property type="term" value="F:ATP binding"/>
    <property type="evidence" value="ECO:0007669"/>
    <property type="project" value="UniProtKB-KW"/>
</dbReference>
<comment type="similarity">
    <text evidence="9">Belongs to the MntA antitoxin family.</text>
</comment>
<evidence type="ECO:0000256" key="7">
    <source>
        <dbReference type="ARBA" id="ARBA00022840"/>
    </source>
</evidence>
<evidence type="ECO:0000313" key="11">
    <source>
        <dbReference type="EMBL" id="KKM91304.1"/>
    </source>
</evidence>
<evidence type="ECO:0000256" key="6">
    <source>
        <dbReference type="ARBA" id="ARBA00022741"/>
    </source>
</evidence>
<dbReference type="PANTHER" id="PTHR33571">
    <property type="entry name" value="SSL8005 PROTEIN"/>
    <property type="match status" value="1"/>
</dbReference>
<evidence type="ECO:0000259" key="10">
    <source>
        <dbReference type="Pfam" id="PF01909"/>
    </source>
</evidence>
<evidence type="ECO:0000256" key="4">
    <source>
        <dbReference type="ARBA" id="ARBA00022695"/>
    </source>
</evidence>
<keyword evidence="6" id="KW-0547">Nucleotide-binding</keyword>
<organism evidence="11">
    <name type="scientific">marine sediment metagenome</name>
    <dbReference type="NCBI Taxonomy" id="412755"/>
    <lineage>
        <taxon>unclassified sequences</taxon>
        <taxon>metagenomes</taxon>
        <taxon>ecological metagenomes</taxon>
    </lineage>
</organism>
<dbReference type="Gene3D" id="3.30.460.10">
    <property type="entry name" value="Beta Polymerase, domain 2"/>
    <property type="match status" value="1"/>
</dbReference>
<dbReference type="PANTHER" id="PTHR33571:SF14">
    <property type="entry name" value="PROTEIN ADENYLYLTRANSFERASE MJ0435-RELATED"/>
    <property type="match status" value="1"/>
</dbReference>
<keyword evidence="3" id="KW-0808">Transferase</keyword>
<keyword evidence="2" id="KW-1277">Toxin-antitoxin system</keyword>